<dbReference type="SMART" id="SM00849">
    <property type="entry name" value="Lactamase_B"/>
    <property type="match status" value="1"/>
</dbReference>
<keyword evidence="6" id="KW-1185">Reference proteome</keyword>
<dbReference type="InterPro" id="IPR001279">
    <property type="entry name" value="Metallo-B-lactamas"/>
</dbReference>
<dbReference type="CDD" id="cd07720">
    <property type="entry name" value="OPHC2-like_MBL-fold"/>
    <property type="match status" value="1"/>
</dbReference>
<accession>A0A1W6ZV10</accession>
<evidence type="ECO:0000256" key="4">
    <source>
        <dbReference type="ARBA" id="ARBA00022833"/>
    </source>
</evidence>
<evidence type="ECO:0000313" key="6">
    <source>
        <dbReference type="Proteomes" id="UP000194137"/>
    </source>
</evidence>
<organism evidence="5 6">
    <name type="scientific">Pseudorhodoplanes sinuspersici</name>
    <dbReference type="NCBI Taxonomy" id="1235591"/>
    <lineage>
        <taxon>Bacteria</taxon>
        <taxon>Pseudomonadati</taxon>
        <taxon>Pseudomonadota</taxon>
        <taxon>Alphaproteobacteria</taxon>
        <taxon>Hyphomicrobiales</taxon>
        <taxon>Pseudorhodoplanes</taxon>
    </lineage>
</organism>
<dbReference type="RefSeq" id="WP_086089673.1">
    <property type="nucleotide sequence ID" value="NZ_CP021112.1"/>
</dbReference>
<evidence type="ECO:0000256" key="2">
    <source>
        <dbReference type="ARBA" id="ARBA00022723"/>
    </source>
</evidence>
<sequence length="326" mass="34912">MIELSRRHLFAGTALAAASMALPKAVPAAAPQSGQQGPGFYRFKVGDYEVTAINDGTWFLKLAPNWVRNAENADVQKALADAFLPTDVVPIPFTTLLVNTGSKLIALDTGTGGQLGSMAPQSGTFAANLAAAGIDPKAVDAIYISHFHPDHINGIKTKDNALFFPNAAINVPAAEWAFWMDDSNMSKAPEAAQGSFKNARRVFGDIAAKVQRFEPGKDVESGITAIAAPGHTPGHTAFSIASGNQSMLYLADVTNNPWLFVRNPEWQVAFDMDGNQAVATRKALLDRASADKMRAHGYHWPFPASGYIAKTAKGYELVPAMWSPQL</sequence>
<dbReference type="STRING" id="1235591.CAK95_20900"/>
<dbReference type="InterPro" id="IPR006311">
    <property type="entry name" value="TAT_signal"/>
</dbReference>
<dbReference type="GO" id="GO:0016787">
    <property type="term" value="F:hydrolase activity"/>
    <property type="evidence" value="ECO:0007669"/>
    <property type="project" value="UniProtKB-KW"/>
</dbReference>
<dbReference type="Proteomes" id="UP000194137">
    <property type="component" value="Chromosome"/>
</dbReference>
<dbReference type="SUPFAM" id="SSF56281">
    <property type="entry name" value="Metallo-hydrolase/oxidoreductase"/>
    <property type="match status" value="1"/>
</dbReference>
<dbReference type="PANTHER" id="PTHR42978">
    <property type="entry name" value="QUORUM-QUENCHING LACTONASE YTNP-RELATED-RELATED"/>
    <property type="match status" value="1"/>
</dbReference>
<proteinExistence type="inferred from homology"/>
<dbReference type="PANTHER" id="PTHR42978:SF6">
    <property type="entry name" value="QUORUM-QUENCHING LACTONASE YTNP-RELATED"/>
    <property type="match status" value="1"/>
</dbReference>
<dbReference type="AlphaFoldDB" id="A0A1W6ZV10"/>
<protein>
    <submittedName>
        <fullName evidence="5">MBL fold metallo-hydrolase</fullName>
    </submittedName>
</protein>
<keyword evidence="3 5" id="KW-0378">Hydrolase</keyword>
<evidence type="ECO:0000256" key="3">
    <source>
        <dbReference type="ARBA" id="ARBA00022801"/>
    </source>
</evidence>
<dbReference type="KEGG" id="psin:CAK95_20900"/>
<reference evidence="5 6" key="1">
    <citation type="submission" date="2017-05" db="EMBL/GenBank/DDBJ databases">
        <title>Full genome sequence of Pseudorhodoplanes sinuspersici.</title>
        <authorList>
            <person name="Dastgheib S.M.M."/>
            <person name="Shavandi M."/>
            <person name="Tirandaz H."/>
        </authorList>
    </citation>
    <scope>NUCLEOTIDE SEQUENCE [LARGE SCALE GENOMIC DNA]</scope>
    <source>
        <strain evidence="5 6">RIPI110</strain>
    </source>
</reference>
<keyword evidence="2" id="KW-0479">Metal-binding</keyword>
<dbReference type="GO" id="GO:0046872">
    <property type="term" value="F:metal ion binding"/>
    <property type="evidence" value="ECO:0007669"/>
    <property type="project" value="UniProtKB-KW"/>
</dbReference>
<name>A0A1W6ZV10_9HYPH</name>
<dbReference type="Gene3D" id="3.60.15.10">
    <property type="entry name" value="Ribonuclease Z/Hydroxyacylglutathione hydrolase-like"/>
    <property type="match status" value="1"/>
</dbReference>
<evidence type="ECO:0000256" key="1">
    <source>
        <dbReference type="ARBA" id="ARBA00007749"/>
    </source>
</evidence>
<evidence type="ECO:0000313" key="5">
    <source>
        <dbReference type="EMBL" id="ARQ01279.1"/>
    </source>
</evidence>
<comment type="similarity">
    <text evidence="1">Belongs to the metallo-beta-lactamase superfamily.</text>
</comment>
<gene>
    <name evidence="5" type="ORF">CAK95_20900</name>
</gene>
<dbReference type="Pfam" id="PF00753">
    <property type="entry name" value="Lactamase_B"/>
    <property type="match status" value="1"/>
</dbReference>
<dbReference type="InterPro" id="IPR036866">
    <property type="entry name" value="RibonucZ/Hydroxyglut_hydro"/>
</dbReference>
<dbReference type="EMBL" id="CP021112">
    <property type="protein sequence ID" value="ARQ01279.1"/>
    <property type="molecule type" value="Genomic_DNA"/>
</dbReference>
<dbReference type="InterPro" id="IPR051013">
    <property type="entry name" value="MBL_superfamily_lactonases"/>
</dbReference>
<dbReference type="PROSITE" id="PS51318">
    <property type="entry name" value="TAT"/>
    <property type="match status" value="1"/>
</dbReference>
<dbReference type="OrthoDB" id="9773738at2"/>
<keyword evidence="4" id="KW-0862">Zinc</keyword>